<keyword evidence="4" id="KW-1185">Reference proteome</keyword>
<accession>A0A8W8LVN8</accession>
<keyword evidence="1" id="KW-0175">Coiled coil</keyword>
<reference evidence="3" key="1">
    <citation type="submission" date="2022-08" db="UniProtKB">
        <authorList>
            <consortium name="EnsemblMetazoa"/>
        </authorList>
    </citation>
    <scope>IDENTIFICATION</scope>
    <source>
        <strain evidence="3">05x7-T-G4-1.051#20</strain>
    </source>
</reference>
<feature type="compositionally biased region" description="Basic and acidic residues" evidence="2">
    <location>
        <begin position="725"/>
        <end position="735"/>
    </location>
</feature>
<feature type="compositionally biased region" description="Polar residues" evidence="2">
    <location>
        <begin position="1"/>
        <end position="10"/>
    </location>
</feature>
<feature type="compositionally biased region" description="Polar residues" evidence="2">
    <location>
        <begin position="261"/>
        <end position="271"/>
    </location>
</feature>
<sequence>METEETSSNLVVAKGELIEEQDGVTPITHVSKTVYKPSKERNSIDLSKRRTNSGMQKKDDGTKIKARDEQKNETKGNSNALQKRPTSNNEKETEDKILKKNKLAKRENTKTSIREPSLPDGKETQKRKSKTEKVLEDYKIDHSRIKESHETKTNQISHKNKSEKTLKQNTAANNKKRKGSFTKTVYTERKREVINMKTKRESLRETRSSLLMLEDPILEESEEEGQETDDENTESVYDSPDFKAVTSVIISPRQDAGSIQPLESDTITDPRSGTMGPPVCSEDDDEVERTSYKTNLFSPDFFSRDDVFLSDFDDTGDISLPKIEKTKKKKKKKTKKMKKLERKERQKRRRAKMMYDKIRGYADSIYESESLTISIKRERKIRLDTFIPDRAEKRNKKFNKKRISEIIKKVQQTLDTFKKKQQDIQENLKKLESKKDKDAKPIMETLYEQLRETEQLYQQALGELKDVQEDLGKKLGKKEDKPESQEPSRSERSPSRKLNLSPDEQEMTYELKAQLMRNIEMQNQKLKTELTLHEKMNESKLLNQQNRKLHEDSTLSRTNTLRLMKMFEKKAKDADEKLKEMQRELHKSQQLTKKYQQLLELEKRKLGGVGSGHVTPVSTGDEGESPRVPHPSSYSLLGGNVRVNDIIRKNEVLIEENGNLRREIQRLKQDNATLIKKTKHAMSDKDEIIKRIQTLCAENARMQNQLCKERSQHRLETANSRNRTLSRDLSREKTQHNMLSRSLTRQASDWIMLKKQLAQFDEEYKWSQVAPISQYYRMSCIYKADQPQKNERSILILIDLILKIFNDLTNRISYAQERGHFL</sequence>
<feature type="compositionally biased region" description="Basic and acidic residues" evidence="2">
    <location>
        <begin position="120"/>
        <end position="152"/>
    </location>
</feature>
<name>A0A8W8LVN8_MAGGI</name>
<feature type="region of interest" description="Disordered" evidence="2">
    <location>
        <begin position="1"/>
        <end position="184"/>
    </location>
</feature>
<feature type="region of interest" description="Disordered" evidence="2">
    <location>
        <begin position="325"/>
        <end position="353"/>
    </location>
</feature>
<feature type="compositionally biased region" description="Polar residues" evidence="2">
    <location>
        <begin position="75"/>
        <end position="88"/>
    </location>
</feature>
<feature type="region of interest" description="Disordered" evidence="2">
    <location>
        <begin position="710"/>
        <end position="738"/>
    </location>
</feature>
<evidence type="ECO:0000313" key="4">
    <source>
        <dbReference type="Proteomes" id="UP000005408"/>
    </source>
</evidence>
<feature type="region of interest" description="Disordered" evidence="2">
    <location>
        <begin position="609"/>
        <end position="632"/>
    </location>
</feature>
<feature type="region of interest" description="Disordered" evidence="2">
    <location>
        <begin position="473"/>
        <end position="504"/>
    </location>
</feature>
<dbReference type="EnsemblMetazoa" id="G29972.1">
    <property type="protein sequence ID" value="G29972.1:cds"/>
    <property type="gene ID" value="G29972"/>
</dbReference>
<dbReference type="Proteomes" id="UP000005408">
    <property type="component" value="Unassembled WGS sequence"/>
</dbReference>
<feature type="compositionally biased region" description="Basic and acidic residues" evidence="2">
    <location>
        <begin position="197"/>
        <end position="207"/>
    </location>
</feature>
<feature type="compositionally biased region" description="Basic and acidic residues" evidence="2">
    <location>
        <begin position="56"/>
        <end position="74"/>
    </location>
</feature>
<feature type="coiled-coil region" evidence="1">
    <location>
        <begin position="407"/>
        <end position="470"/>
    </location>
</feature>
<dbReference type="AlphaFoldDB" id="A0A8W8LVN8"/>
<protein>
    <submittedName>
        <fullName evidence="3">Uncharacterized protein</fullName>
    </submittedName>
</protein>
<proteinExistence type="predicted"/>
<evidence type="ECO:0000313" key="3">
    <source>
        <dbReference type="EnsemblMetazoa" id="G29972.1:cds"/>
    </source>
</evidence>
<organism evidence="3 4">
    <name type="scientific">Magallana gigas</name>
    <name type="common">Pacific oyster</name>
    <name type="synonym">Crassostrea gigas</name>
    <dbReference type="NCBI Taxonomy" id="29159"/>
    <lineage>
        <taxon>Eukaryota</taxon>
        <taxon>Metazoa</taxon>
        <taxon>Spiralia</taxon>
        <taxon>Lophotrochozoa</taxon>
        <taxon>Mollusca</taxon>
        <taxon>Bivalvia</taxon>
        <taxon>Autobranchia</taxon>
        <taxon>Pteriomorphia</taxon>
        <taxon>Ostreida</taxon>
        <taxon>Ostreoidea</taxon>
        <taxon>Ostreidae</taxon>
        <taxon>Magallana</taxon>
    </lineage>
</organism>
<evidence type="ECO:0000256" key="2">
    <source>
        <dbReference type="SAM" id="MobiDB-lite"/>
    </source>
</evidence>
<feature type="compositionally biased region" description="Acidic residues" evidence="2">
    <location>
        <begin position="216"/>
        <end position="233"/>
    </location>
</feature>
<feature type="coiled-coil region" evidence="1">
    <location>
        <begin position="516"/>
        <end position="598"/>
    </location>
</feature>
<evidence type="ECO:0000256" key="1">
    <source>
        <dbReference type="SAM" id="Coils"/>
    </source>
</evidence>
<feature type="compositionally biased region" description="Basic residues" evidence="2">
    <location>
        <begin position="325"/>
        <end position="352"/>
    </location>
</feature>
<feature type="compositionally biased region" description="Basic and acidic residues" evidence="2">
    <location>
        <begin position="473"/>
        <end position="494"/>
    </location>
</feature>
<feature type="region of interest" description="Disordered" evidence="2">
    <location>
        <begin position="197"/>
        <end position="287"/>
    </location>
</feature>
<feature type="compositionally biased region" description="Basic and acidic residues" evidence="2">
    <location>
        <begin position="37"/>
        <end position="48"/>
    </location>
</feature>
<feature type="compositionally biased region" description="Basic and acidic residues" evidence="2">
    <location>
        <begin position="89"/>
        <end position="113"/>
    </location>
</feature>